<name>A0A8J4U3P2_CLAMG</name>
<dbReference type="EMBL" id="QNUK01000047">
    <property type="protein sequence ID" value="KAF5905245.1"/>
    <property type="molecule type" value="Genomic_DNA"/>
</dbReference>
<organism evidence="1 2">
    <name type="scientific">Clarias magur</name>
    <name type="common">Asian catfish</name>
    <name type="synonym">Macropteronotus magur</name>
    <dbReference type="NCBI Taxonomy" id="1594786"/>
    <lineage>
        <taxon>Eukaryota</taxon>
        <taxon>Metazoa</taxon>
        <taxon>Chordata</taxon>
        <taxon>Craniata</taxon>
        <taxon>Vertebrata</taxon>
        <taxon>Euteleostomi</taxon>
        <taxon>Actinopterygii</taxon>
        <taxon>Neopterygii</taxon>
        <taxon>Teleostei</taxon>
        <taxon>Ostariophysi</taxon>
        <taxon>Siluriformes</taxon>
        <taxon>Clariidae</taxon>
        <taxon>Clarias</taxon>
    </lineage>
</organism>
<keyword evidence="2" id="KW-1185">Reference proteome</keyword>
<sequence length="71" mass="8142">MQTTNKSTPRIAVHRYAAAGSLQNLPDETLRLAVGFETLQLKRGIMTFNASDWLRVFPDSLDQNRSRRNHE</sequence>
<comment type="caution">
    <text evidence="1">The sequence shown here is derived from an EMBL/GenBank/DDBJ whole genome shotgun (WGS) entry which is preliminary data.</text>
</comment>
<accession>A0A8J4U3P2</accession>
<keyword evidence="1" id="KW-0418">Kinase</keyword>
<keyword evidence="1" id="KW-0808">Transferase</keyword>
<evidence type="ECO:0000313" key="2">
    <source>
        <dbReference type="Proteomes" id="UP000727407"/>
    </source>
</evidence>
<dbReference type="Proteomes" id="UP000727407">
    <property type="component" value="Unassembled WGS sequence"/>
</dbReference>
<dbReference type="GO" id="GO:0016301">
    <property type="term" value="F:kinase activity"/>
    <property type="evidence" value="ECO:0007669"/>
    <property type="project" value="UniProtKB-KW"/>
</dbReference>
<dbReference type="AlphaFoldDB" id="A0A8J4U3P2"/>
<gene>
    <name evidence="1" type="primary">mpkC</name>
    <name evidence="1" type="ORF">DAT39_005040</name>
</gene>
<reference evidence="1" key="1">
    <citation type="submission" date="2020-07" db="EMBL/GenBank/DDBJ databases">
        <title>Clarias magur genome sequencing, assembly and annotation.</title>
        <authorList>
            <person name="Kushwaha B."/>
            <person name="Kumar R."/>
            <person name="Das P."/>
            <person name="Joshi C.G."/>
            <person name="Kumar D."/>
            <person name="Nagpure N.S."/>
            <person name="Pandey M."/>
            <person name="Agarwal S."/>
            <person name="Srivastava S."/>
            <person name="Singh M."/>
            <person name="Sahoo L."/>
            <person name="Jayasankar P."/>
            <person name="Meher P.K."/>
            <person name="Koringa P.G."/>
            <person name="Iquebal M.A."/>
            <person name="Das S.P."/>
            <person name="Bit A."/>
            <person name="Patnaik S."/>
            <person name="Patel N."/>
            <person name="Shah T.M."/>
            <person name="Hinsu A."/>
            <person name="Jena J.K."/>
        </authorList>
    </citation>
    <scope>NUCLEOTIDE SEQUENCE</scope>
    <source>
        <strain evidence="1">CIFAMagur01</strain>
        <tissue evidence="1">Testis</tissue>
    </source>
</reference>
<protein>
    <submittedName>
        <fullName evidence="1">Mitogen-activated protein kinase mpkC</fullName>
    </submittedName>
</protein>
<proteinExistence type="predicted"/>
<evidence type="ECO:0000313" key="1">
    <source>
        <dbReference type="EMBL" id="KAF5905245.1"/>
    </source>
</evidence>